<name>A0A1Q2CUV8_9ACTN</name>
<comment type="similarity">
    <text evidence="6">Belongs to the peptidase M24A family. Methionine aminopeptidase type 1 subfamily.</text>
</comment>
<dbReference type="NCBIfam" id="TIGR00500">
    <property type="entry name" value="met_pdase_I"/>
    <property type="match status" value="1"/>
</dbReference>
<evidence type="ECO:0000256" key="4">
    <source>
        <dbReference type="ARBA" id="ARBA00022723"/>
    </source>
</evidence>
<evidence type="ECO:0000256" key="2">
    <source>
        <dbReference type="ARBA" id="ARBA00022438"/>
    </source>
</evidence>
<dbReference type="Pfam" id="PF00557">
    <property type="entry name" value="Peptidase_M24"/>
    <property type="match status" value="1"/>
</dbReference>
<dbReference type="EMBL" id="CP019607">
    <property type="protein sequence ID" value="AQP49890.1"/>
    <property type="molecule type" value="Genomic_DNA"/>
</dbReference>
<dbReference type="GO" id="GO:0004239">
    <property type="term" value="F:initiator methionyl aminopeptidase activity"/>
    <property type="evidence" value="ECO:0007669"/>
    <property type="project" value="UniProtKB-UniRule"/>
</dbReference>
<feature type="domain" description="Peptidase M24" evidence="8">
    <location>
        <begin position="48"/>
        <end position="275"/>
    </location>
</feature>
<comment type="function">
    <text evidence="1 6">Removes the N-terminal methionine from nascent proteins. The N-terminal methionine is often cleaved when the second residue in the primary sequence is small and uncharged (Met-Ala-, Cys, Gly, Pro, Ser, Thr, or Val). Requires deformylation of the N(alpha)-formylated initiator methionine before it can be hydrolyzed.</text>
</comment>
<keyword evidence="2 6" id="KW-0031">Aminopeptidase</keyword>
<keyword evidence="10" id="KW-1185">Reference proteome</keyword>
<dbReference type="GO" id="GO:0006508">
    <property type="term" value="P:proteolysis"/>
    <property type="evidence" value="ECO:0007669"/>
    <property type="project" value="UniProtKB-KW"/>
</dbReference>
<dbReference type="STRING" id="399497.BW733_02620"/>
<feature type="binding site" evidence="6">
    <location>
        <position position="269"/>
    </location>
    <ligand>
        <name>a divalent metal cation</name>
        <dbReference type="ChEBI" id="CHEBI:60240"/>
        <label>2</label>
        <note>catalytic</note>
    </ligand>
</feature>
<evidence type="ECO:0000256" key="1">
    <source>
        <dbReference type="ARBA" id="ARBA00002521"/>
    </source>
</evidence>
<dbReference type="InterPro" id="IPR036005">
    <property type="entry name" value="Creatinase/aminopeptidase-like"/>
</dbReference>
<evidence type="ECO:0000256" key="3">
    <source>
        <dbReference type="ARBA" id="ARBA00022670"/>
    </source>
</evidence>
<sequence>MGLVNPVTAYDITPIRDVPRSIRRPEYVGRPAPERYTGSDVQSDEVIERMRVAGRIAHSAMMEASKAIAPGVTTDELDRVAHEYMLDHGAYPSTLGYRGFPKSICTSVNEVICHGIPDLRPLEDGDLVKIDCTAFIDGVHGDNCGTFFCGDVDEESRLLAERTQEAMNRAIRAVKPGRPISVIGRVIEAYAKRFGYGVVRDYTGHGVHTAFHSGLVILHYDEPRLNTVLQPGMTFTIEPMLTLGSAETEQWDDDWTVVTVDGSRCAQFEQSLVVTPDGAEVLTAP</sequence>
<gene>
    <name evidence="6" type="primary">map</name>
    <name evidence="9" type="ORF">BW733_02620</name>
</gene>
<organism evidence="9 10">
    <name type="scientific">Tessaracoccus flavescens</name>
    <dbReference type="NCBI Taxonomy" id="399497"/>
    <lineage>
        <taxon>Bacteria</taxon>
        <taxon>Bacillati</taxon>
        <taxon>Actinomycetota</taxon>
        <taxon>Actinomycetes</taxon>
        <taxon>Propionibacteriales</taxon>
        <taxon>Propionibacteriaceae</taxon>
        <taxon>Tessaracoccus</taxon>
    </lineage>
</organism>
<dbReference type="InterPro" id="IPR001714">
    <property type="entry name" value="Pept_M24_MAP"/>
</dbReference>
<comment type="cofactor">
    <cofactor evidence="6">
        <name>Co(2+)</name>
        <dbReference type="ChEBI" id="CHEBI:48828"/>
    </cofactor>
    <cofactor evidence="6">
        <name>Zn(2+)</name>
        <dbReference type="ChEBI" id="CHEBI:29105"/>
    </cofactor>
    <cofactor evidence="6">
        <name>Mn(2+)</name>
        <dbReference type="ChEBI" id="CHEBI:29035"/>
    </cofactor>
    <cofactor evidence="6">
        <name>Fe(2+)</name>
        <dbReference type="ChEBI" id="CHEBI:29033"/>
    </cofactor>
    <text evidence="6">Binds 2 divalent metal cations per subunit. Has a high-affinity and a low affinity metal-binding site. The true nature of the physiological cofactor is under debate. The enzyme is active with cobalt, zinc, manganese or divalent iron ions. Most likely, methionine aminopeptidases function as mononuclear Fe(2+)-metalloproteases under physiological conditions, and the catalytically relevant metal-binding site has been assigned to the histidine-containing high-affinity site.</text>
</comment>
<feature type="binding site" evidence="6">
    <location>
        <position position="114"/>
    </location>
    <ligand>
        <name>substrate</name>
    </ligand>
</feature>
<dbReference type="PANTHER" id="PTHR43330:SF16">
    <property type="entry name" value="METHIONINE AMINOPEPTIDASE 2"/>
    <property type="match status" value="1"/>
</dbReference>
<dbReference type="GO" id="GO:0005829">
    <property type="term" value="C:cytosol"/>
    <property type="evidence" value="ECO:0007669"/>
    <property type="project" value="TreeGrafter"/>
</dbReference>
<dbReference type="HAMAP" id="MF_01974">
    <property type="entry name" value="MetAP_1"/>
    <property type="match status" value="1"/>
</dbReference>
<evidence type="ECO:0000259" key="8">
    <source>
        <dbReference type="Pfam" id="PF00557"/>
    </source>
</evidence>
<evidence type="ECO:0000256" key="5">
    <source>
        <dbReference type="ARBA" id="ARBA00022801"/>
    </source>
</evidence>
<dbReference type="InterPro" id="IPR000994">
    <property type="entry name" value="Pept_M24"/>
</dbReference>
<evidence type="ECO:0000256" key="6">
    <source>
        <dbReference type="HAMAP-Rule" id="MF_01974"/>
    </source>
</evidence>
<dbReference type="EC" id="3.4.11.18" evidence="6 7"/>
<accession>A0A1Q2CUV8</accession>
<dbReference type="AlphaFoldDB" id="A0A1Q2CUV8"/>
<protein>
    <recommendedName>
        <fullName evidence="6 7">Methionine aminopeptidase</fullName>
        <shortName evidence="6">MAP</shortName>
        <shortName evidence="6">MetAP</shortName>
        <ecNumber evidence="6 7">3.4.11.18</ecNumber>
    </recommendedName>
    <alternativeName>
        <fullName evidence="6">Peptidase M</fullName>
    </alternativeName>
</protein>
<dbReference type="PRINTS" id="PR00599">
    <property type="entry name" value="MAPEPTIDASE"/>
</dbReference>
<dbReference type="PANTHER" id="PTHR43330">
    <property type="entry name" value="METHIONINE AMINOPEPTIDASE"/>
    <property type="match status" value="1"/>
</dbReference>
<evidence type="ECO:0000313" key="10">
    <source>
        <dbReference type="Proteomes" id="UP000188235"/>
    </source>
</evidence>
<feature type="binding site" evidence="6">
    <location>
        <position position="212"/>
    </location>
    <ligand>
        <name>substrate</name>
    </ligand>
</feature>
<proteinExistence type="inferred from homology"/>
<comment type="catalytic activity">
    <reaction evidence="6 7">
        <text>Release of N-terminal amino acids, preferentially methionine, from peptides and arylamides.</text>
        <dbReference type="EC" id="3.4.11.18"/>
    </reaction>
</comment>
<feature type="binding site" evidence="6">
    <location>
        <position position="269"/>
    </location>
    <ligand>
        <name>a divalent metal cation</name>
        <dbReference type="ChEBI" id="CHEBI:60240"/>
        <label>1</label>
    </ligand>
</feature>
<keyword evidence="4 6" id="KW-0479">Metal-binding</keyword>
<dbReference type="GO" id="GO:0070006">
    <property type="term" value="F:metalloaminopeptidase activity"/>
    <property type="evidence" value="ECO:0007669"/>
    <property type="project" value="UniProtKB-UniRule"/>
</dbReference>
<dbReference type="InterPro" id="IPR002467">
    <property type="entry name" value="Pept_M24A_MAP1"/>
</dbReference>
<feature type="binding site" evidence="6">
    <location>
        <position position="205"/>
    </location>
    <ligand>
        <name>a divalent metal cation</name>
        <dbReference type="ChEBI" id="CHEBI:60240"/>
        <label>2</label>
        <note>catalytic</note>
    </ligand>
</feature>
<feature type="binding site" evidence="6">
    <location>
        <position position="142"/>
    </location>
    <ligand>
        <name>a divalent metal cation</name>
        <dbReference type="ChEBI" id="CHEBI:60240"/>
        <label>1</label>
    </ligand>
</feature>
<dbReference type="Gene3D" id="3.90.230.10">
    <property type="entry name" value="Creatinase/methionine aminopeptidase superfamily"/>
    <property type="match status" value="1"/>
</dbReference>
<dbReference type="Proteomes" id="UP000188235">
    <property type="component" value="Chromosome"/>
</dbReference>
<dbReference type="PROSITE" id="PS00680">
    <property type="entry name" value="MAP_1"/>
    <property type="match status" value="1"/>
</dbReference>
<keyword evidence="5 6" id="KW-0378">Hydrolase</keyword>
<evidence type="ECO:0000313" key="9">
    <source>
        <dbReference type="EMBL" id="AQP49890.1"/>
    </source>
</evidence>
<dbReference type="CDD" id="cd01086">
    <property type="entry name" value="MetAP1"/>
    <property type="match status" value="1"/>
</dbReference>
<evidence type="ECO:0000256" key="7">
    <source>
        <dbReference type="RuleBase" id="RU003653"/>
    </source>
</evidence>
<reference evidence="9 10" key="1">
    <citation type="journal article" date="2008" name="Int. J. Syst. Evol. Microbiol.">
        <title>Tessaracoccus flavescens sp. nov., isolated from marine sediment.</title>
        <authorList>
            <person name="Lee D.W."/>
            <person name="Lee S.D."/>
        </authorList>
    </citation>
    <scope>NUCLEOTIDE SEQUENCE [LARGE SCALE GENOMIC DNA]</scope>
    <source>
        <strain evidence="9 10">SST-39T</strain>
    </source>
</reference>
<dbReference type="SUPFAM" id="SSF55920">
    <property type="entry name" value="Creatinase/aminopeptidase"/>
    <property type="match status" value="1"/>
</dbReference>
<dbReference type="GO" id="GO:0046872">
    <property type="term" value="F:metal ion binding"/>
    <property type="evidence" value="ECO:0007669"/>
    <property type="project" value="UniProtKB-UniRule"/>
</dbReference>
<comment type="subunit">
    <text evidence="6">Monomer.</text>
</comment>
<feature type="binding site" evidence="6">
    <location>
        <position position="238"/>
    </location>
    <ligand>
        <name>a divalent metal cation</name>
        <dbReference type="ChEBI" id="CHEBI:60240"/>
        <label>2</label>
        <note>catalytic</note>
    </ligand>
</feature>
<feature type="binding site" evidence="6">
    <location>
        <position position="131"/>
    </location>
    <ligand>
        <name>a divalent metal cation</name>
        <dbReference type="ChEBI" id="CHEBI:60240"/>
        <label>1</label>
    </ligand>
</feature>
<keyword evidence="3 6" id="KW-0645">Protease</keyword>
<feature type="binding site" evidence="6">
    <location>
        <position position="142"/>
    </location>
    <ligand>
        <name>a divalent metal cation</name>
        <dbReference type="ChEBI" id="CHEBI:60240"/>
        <label>2</label>
        <note>catalytic</note>
    </ligand>
</feature>
<dbReference type="KEGG" id="tfa:BW733_02620"/>